<organism evidence="1 2">
    <name type="scientific">Vaccinium darrowii</name>
    <dbReference type="NCBI Taxonomy" id="229202"/>
    <lineage>
        <taxon>Eukaryota</taxon>
        <taxon>Viridiplantae</taxon>
        <taxon>Streptophyta</taxon>
        <taxon>Embryophyta</taxon>
        <taxon>Tracheophyta</taxon>
        <taxon>Spermatophyta</taxon>
        <taxon>Magnoliopsida</taxon>
        <taxon>eudicotyledons</taxon>
        <taxon>Gunneridae</taxon>
        <taxon>Pentapetalae</taxon>
        <taxon>asterids</taxon>
        <taxon>Ericales</taxon>
        <taxon>Ericaceae</taxon>
        <taxon>Vaccinioideae</taxon>
        <taxon>Vaccinieae</taxon>
        <taxon>Vaccinium</taxon>
    </lineage>
</organism>
<keyword evidence="2" id="KW-1185">Reference proteome</keyword>
<evidence type="ECO:0000313" key="2">
    <source>
        <dbReference type="Proteomes" id="UP000828048"/>
    </source>
</evidence>
<proteinExistence type="predicted"/>
<sequence length="111" mass="12243">MQKHSSVCLASLWGYSIQLHQSIDQVAKIALVVSLARAKSTEEFVKATEEEVVKDCLGHINDSVEQLSQAVWEIEHIGRNKGDEGWICRASNLQTIVGASIIDGNNYLDGF</sequence>
<gene>
    <name evidence="1" type="ORF">Vadar_014622</name>
</gene>
<dbReference type="Proteomes" id="UP000828048">
    <property type="component" value="Chromosome 12"/>
</dbReference>
<evidence type="ECO:0000313" key="1">
    <source>
        <dbReference type="EMBL" id="KAH7863196.1"/>
    </source>
</evidence>
<reference evidence="1 2" key="1">
    <citation type="journal article" date="2021" name="Hortic Res">
        <title>High-quality reference genome and annotation aids understanding of berry development for evergreen blueberry (Vaccinium darrowii).</title>
        <authorList>
            <person name="Yu J."/>
            <person name="Hulse-Kemp A.M."/>
            <person name="Babiker E."/>
            <person name="Staton M."/>
        </authorList>
    </citation>
    <scope>NUCLEOTIDE SEQUENCE [LARGE SCALE GENOMIC DNA]</scope>
    <source>
        <strain evidence="2">cv. NJ 8807/NJ 8810</strain>
        <tissue evidence="1">Young leaf</tissue>
    </source>
</reference>
<protein>
    <submittedName>
        <fullName evidence="1">Uncharacterized protein</fullName>
    </submittedName>
</protein>
<comment type="caution">
    <text evidence="1">The sequence shown here is derived from an EMBL/GenBank/DDBJ whole genome shotgun (WGS) entry which is preliminary data.</text>
</comment>
<name>A0ACB7ZCK8_9ERIC</name>
<accession>A0ACB7ZCK8</accession>
<dbReference type="EMBL" id="CM037162">
    <property type="protein sequence ID" value="KAH7863196.1"/>
    <property type="molecule type" value="Genomic_DNA"/>
</dbReference>